<reference evidence="2" key="2">
    <citation type="journal article" date="2015" name="Data Brief">
        <title>Shoot transcriptome of the giant reed, Arundo donax.</title>
        <authorList>
            <person name="Barrero R.A."/>
            <person name="Guerrero F.D."/>
            <person name="Moolhuijzen P."/>
            <person name="Goolsby J.A."/>
            <person name="Tidwell J."/>
            <person name="Bellgard S.E."/>
            <person name="Bellgard M.I."/>
        </authorList>
    </citation>
    <scope>NUCLEOTIDE SEQUENCE</scope>
    <source>
        <tissue evidence="2">Shoot tissue taken approximately 20 cm above the soil surface</tissue>
    </source>
</reference>
<evidence type="ECO:0000313" key="2">
    <source>
        <dbReference type="EMBL" id="JAD41196.1"/>
    </source>
</evidence>
<accession>A0A0A8ZQY4</accession>
<protein>
    <submittedName>
        <fullName evidence="2">Uncharacterized protein</fullName>
    </submittedName>
</protein>
<reference evidence="2" key="1">
    <citation type="submission" date="2014-09" db="EMBL/GenBank/DDBJ databases">
        <authorList>
            <person name="Magalhaes I.L.F."/>
            <person name="Oliveira U."/>
            <person name="Santos F.R."/>
            <person name="Vidigal T.H.D.A."/>
            <person name="Brescovit A.D."/>
            <person name="Santos A.J."/>
        </authorList>
    </citation>
    <scope>NUCLEOTIDE SEQUENCE</scope>
    <source>
        <tissue evidence="2">Shoot tissue taken approximately 20 cm above the soil surface</tissue>
    </source>
</reference>
<feature type="region of interest" description="Disordered" evidence="1">
    <location>
        <begin position="82"/>
        <end position="103"/>
    </location>
</feature>
<dbReference type="EMBL" id="GBRH01256699">
    <property type="protein sequence ID" value="JAD41196.1"/>
    <property type="molecule type" value="Transcribed_RNA"/>
</dbReference>
<organism evidence="2">
    <name type="scientific">Arundo donax</name>
    <name type="common">Giant reed</name>
    <name type="synonym">Donax arundinaceus</name>
    <dbReference type="NCBI Taxonomy" id="35708"/>
    <lineage>
        <taxon>Eukaryota</taxon>
        <taxon>Viridiplantae</taxon>
        <taxon>Streptophyta</taxon>
        <taxon>Embryophyta</taxon>
        <taxon>Tracheophyta</taxon>
        <taxon>Spermatophyta</taxon>
        <taxon>Magnoliopsida</taxon>
        <taxon>Liliopsida</taxon>
        <taxon>Poales</taxon>
        <taxon>Poaceae</taxon>
        <taxon>PACMAD clade</taxon>
        <taxon>Arundinoideae</taxon>
        <taxon>Arundineae</taxon>
        <taxon>Arundo</taxon>
    </lineage>
</organism>
<sequence length="141" mass="15358">MANRMRGFLALRGGRNASATSHGVWWRCVRGRRALRRTRTAEKRGARTMVRWGSSPCSSLAWRSSVAVARRGGVETVAGVVGDGDGGLKSEGALPQSPRESASEVLARLHPARPARRWSGGGRYEAAVELGVEEQWRVTVY</sequence>
<proteinExistence type="predicted"/>
<evidence type="ECO:0000256" key="1">
    <source>
        <dbReference type="SAM" id="MobiDB-lite"/>
    </source>
</evidence>
<dbReference type="AlphaFoldDB" id="A0A0A8ZQY4"/>
<name>A0A0A8ZQY4_ARUDO</name>